<reference evidence="11 12" key="1">
    <citation type="submission" date="2019-01" db="EMBL/GenBank/DDBJ databases">
        <title>Lujinxingia litoralis gen. nov., sp. nov. and Lujinxingia sediminis gen. nov., sp. nov., new members in the order Bradymonadales, isolated from coastal sediment.</title>
        <authorList>
            <person name="Li C.-M."/>
        </authorList>
    </citation>
    <scope>NUCLEOTIDE SEQUENCE [LARGE SCALE GENOMIC DNA]</scope>
    <source>
        <strain evidence="11 12">SEH01</strain>
    </source>
</reference>
<organism evidence="11 12">
    <name type="scientific">Lujinxingia sediminis</name>
    <dbReference type="NCBI Taxonomy" id="2480984"/>
    <lineage>
        <taxon>Bacteria</taxon>
        <taxon>Deltaproteobacteria</taxon>
        <taxon>Bradymonadales</taxon>
        <taxon>Lujinxingiaceae</taxon>
        <taxon>Lujinxingia</taxon>
    </lineage>
</organism>
<comment type="similarity">
    <text evidence="2">In the C-terminal section; belongs to the Mrp/NBP35 ATP-binding proteins family.</text>
</comment>
<dbReference type="PROSITE" id="PS01215">
    <property type="entry name" value="MRP"/>
    <property type="match status" value="1"/>
</dbReference>
<dbReference type="SUPFAM" id="SSF52540">
    <property type="entry name" value="P-loop containing nucleoside triphosphate hydrolases"/>
    <property type="match status" value="1"/>
</dbReference>
<sequence>MKDDFSIKGEVIAALEGVEDPGQGGKNIVDTHLVEQVEVKAGVADITLVMPKGRAREERFAIEDAIYDKVEAIDGVLEVKVKTMTPQALEREERGESAPAPQPAAAPAAAKASPAAQPQAAPSAPIEGVGKVIAVASGKGGVGKSTVAVNLALALQKIGHRVGLLDVDIYGPSLPTLLGISGRPAVSNRRILPMEADGLRVMSLGFLMDEDTPVIWRGPIVTGIIRQFLRDVDWSGLDYLIVDMPPGTGDAQLALAQTVPVDGAVIVTTPSDLSLIDAARGLQMFKTLNVEVMGIVTNMSKFVVPSTKEEFFIFGNPAEVAKEAERLETPVLGEIPLDLTVREGGDAGRPVVVGQPESPVTAAFVELAKMVAEKKPPHAEGASGEGAEQPKKGLFSFLKS</sequence>
<dbReference type="InterPro" id="IPR019591">
    <property type="entry name" value="Mrp/NBP35_ATP-bd"/>
</dbReference>
<gene>
    <name evidence="11" type="ORF">EA187_10240</name>
</gene>
<dbReference type="InterPro" id="IPR033756">
    <property type="entry name" value="YlxH/NBP35"/>
</dbReference>
<dbReference type="HAMAP" id="MF_02040">
    <property type="entry name" value="Mrp_NBP35"/>
    <property type="match status" value="1"/>
</dbReference>
<dbReference type="Gene3D" id="3.40.50.300">
    <property type="entry name" value="P-loop containing nucleotide triphosphate hydrolases"/>
    <property type="match status" value="1"/>
</dbReference>
<feature type="compositionally biased region" description="Low complexity" evidence="9">
    <location>
        <begin position="97"/>
        <end position="122"/>
    </location>
</feature>
<keyword evidence="8" id="KW-0378">Hydrolase</keyword>
<evidence type="ECO:0000259" key="10">
    <source>
        <dbReference type="Pfam" id="PF01883"/>
    </source>
</evidence>
<keyword evidence="3 8" id="KW-0479">Metal-binding</keyword>
<dbReference type="InterPro" id="IPR034904">
    <property type="entry name" value="FSCA_dom_sf"/>
</dbReference>
<dbReference type="Gene3D" id="3.30.300.130">
    <property type="entry name" value="Fe-S cluster assembly (FSCA)"/>
    <property type="match status" value="1"/>
</dbReference>
<evidence type="ECO:0000256" key="5">
    <source>
        <dbReference type="ARBA" id="ARBA00022840"/>
    </source>
</evidence>
<evidence type="ECO:0000256" key="1">
    <source>
        <dbReference type="ARBA" id="ARBA00007352"/>
    </source>
</evidence>
<dbReference type="RefSeq" id="WP_127780206.1">
    <property type="nucleotide sequence ID" value="NZ_SADD01000004.1"/>
</dbReference>
<evidence type="ECO:0000256" key="2">
    <source>
        <dbReference type="ARBA" id="ARBA00008205"/>
    </source>
</evidence>
<keyword evidence="6 8" id="KW-0408">Iron</keyword>
<dbReference type="Pfam" id="PF01883">
    <property type="entry name" value="FeS_assembly_P"/>
    <property type="match status" value="1"/>
</dbReference>
<dbReference type="CDD" id="cd02037">
    <property type="entry name" value="Mrp_NBP35"/>
    <property type="match status" value="1"/>
</dbReference>
<dbReference type="GO" id="GO:0005524">
    <property type="term" value="F:ATP binding"/>
    <property type="evidence" value="ECO:0007669"/>
    <property type="project" value="UniProtKB-KW"/>
</dbReference>
<evidence type="ECO:0000256" key="9">
    <source>
        <dbReference type="SAM" id="MobiDB-lite"/>
    </source>
</evidence>
<evidence type="ECO:0000313" key="11">
    <source>
        <dbReference type="EMBL" id="RVU44907.1"/>
    </source>
</evidence>
<accession>A0ABY0CTH8</accession>
<comment type="similarity">
    <text evidence="8">Belongs to the Mrp/NBP35 ATP-binding proteins family.</text>
</comment>
<name>A0ABY0CTH8_9DELT</name>
<dbReference type="InterPro" id="IPR044304">
    <property type="entry name" value="NUBPL-like"/>
</dbReference>
<evidence type="ECO:0000256" key="3">
    <source>
        <dbReference type="ARBA" id="ARBA00022723"/>
    </source>
</evidence>
<comment type="caution">
    <text evidence="11">The sequence shown here is derived from an EMBL/GenBank/DDBJ whole genome shotgun (WGS) entry which is preliminary data.</text>
</comment>
<comment type="similarity">
    <text evidence="1">In the N-terminal section; belongs to the MIP18 family.</text>
</comment>
<dbReference type="InterPro" id="IPR027417">
    <property type="entry name" value="P-loop_NTPase"/>
</dbReference>
<dbReference type="InterPro" id="IPR002744">
    <property type="entry name" value="MIP18-like"/>
</dbReference>
<feature type="domain" description="MIP18 family-like" evidence="10">
    <location>
        <begin position="10"/>
        <end position="81"/>
    </location>
</feature>
<dbReference type="InterPro" id="IPR000808">
    <property type="entry name" value="Mrp-like_CS"/>
</dbReference>
<evidence type="ECO:0000256" key="4">
    <source>
        <dbReference type="ARBA" id="ARBA00022741"/>
    </source>
</evidence>
<dbReference type="SUPFAM" id="SSF117916">
    <property type="entry name" value="Fe-S cluster assembly (FSCA) domain-like"/>
    <property type="match status" value="1"/>
</dbReference>
<keyword evidence="7 8" id="KW-0411">Iron-sulfur</keyword>
<dbReference type="EMBL" id="SADD01000004">
    <property type="protein sequence ID" value="RVU44907.1"/>
    <property type="molecule type" value="Genomic_DNA"/>
</dbReference>
<keyword evidence="5 8" id="KW-0067">ATP-binding</keyword>
<dbReference type="PANTHER" id="PTHR42961">
    <property type="entry name" value="IRON-SULFUR PROTEIN NUBPL"/>
    <property type="match status" value="1"/>
</dbReference>
<proteinExistence type="inferred from homology"/>
<evidence type="ECO:0000256" key="7">
    <source>
        <dbReference type="ARBA" id="ARBA00023014"/>
    </source>
</evidence>
<keyword evidence="4 8" id="KW-0547">Nucleotide-binding</keyword>
<dbReference type="PANTHER" id="PTHR42961:SF2">
    <property type="entry name" value="IRON-SULFUR PROTEIN NUBPL"/>
    <property type="match status" value="1"/>
</dbReference>
<dbReference type="Pfam" id="PF10609">
    <property type="entry name" value="ParA"/>
    <property type="match status" value="1"/>
</dbReference>
<evidence type="ECO:0000256" key="8">
    <source>
        <dbReference type="HAMAP-Rule" id="MF_02040"/>
    </source>
</evidence>
<feature type="binding site" evidence="8">
    <location>
        <begin position="138"/>
        <end position="145"/>
    </location>
    <ligand>
        <name>ATP</name>
        <dbReference type="ChEBI" id="CHEBI:30616"/>
    </ligand>
</feature>
<evidence type="ECO:0000256" key="6">
    <source>
        <dbReference type="ARBA" id="ARBA00023004"/>
    </source>
</evidence>
<protein>
    <recommendedName>
        <fullName evidence="8">Iron-sulfur cluster carrier protein</fullName>
    </recommendedName>
</protein>
<feature type="region of interest" description="Disordered" evidence="9">
    <location>
        <begin position="375"/>
        <end position="400"/>
    </location>
</feature>
<comment type="function">
    <text evidence="8">Binds and transfers iron-sulfur (Fe-S) clusters to target apoproteins. Can hydrolyze ATP.</text>
</comment>
<feature type="region of interest" description="Disordered" evidence="9">
    <location>
        <begin position="87"/>
        <end position="122"/>
    </location>
</feature>
<comment type="subunit">
    <text evidence="8">Homodimer.</text>
</comment>
<evidence type="ECO:0000313" key="12">
    <source>
        <dbReference type="Proteomes" id="UP000282926"/>
    </source>
</evidence>
<dbReference type="Proteomes" id="UP000282926">
    <property type="component" value="Unassembled WGS sequence"/>
</dbReference>
<keyword evidence="12" id="KW-1185">Reference proteome</keyword>